<evidence type="ECO:0000313" key="4">
    <source>
        <dbReference type="EMBL" id="PRQ73331.1"/>
    </source>
</evidence>
<gene>
    <name evidence="3" type="primary">FGENESH: predicted gene_8.342</name>
    <name evidence="4" type="ORF">AAT19DRAFT_16084</name>
    <name evidence="3" type="ORF">BN2166_0044870</name>
</gene>
<feature type="compositionally biased region" description="Acidic residues" evidence="1">
    <location>
        <begin position="22"/>
        <end position="39"/>
    </location>
</feature>
<dbReference type="STRING" id="5286.A0A0K3CN71"/>
<evidence type="ECO:0000313" key="5">
    <source>
        <dbReference type="Proteomes" id="UP000199069"/>
    </source>
</evidence>
<reference evidence="4 6" key="2">
    <citation type="journal article" date="2018" name="Elife">
        <title>Functional genomics of lipid metabolism in the oleaginous yeast Rhodosporidium toruloides.</title>
        <authorList>
            <person name="Coradetti S.T."/>
            <person name="Pinel D."/>
            <person name="Geiselman G."/>
            <person name="Ito M."/>
            <person name="Mondo S."/>
            <person name="Reilly M.C."/>
            <person name="Cheng Y.F."/>
            <person name="Bauer S."/>
            <person name="Grigoriev I."/>
            <person name="Gladden J.M."/>
            <person name="Simmons B.A."/>
            <person name="Brem R."/>
            <person name="Arkin A.P."/>
            <person name="Skerker J.M."/>
        </authorList>
    </citation>
    <scope>NUCLEOTIDE SEQUENCE [LARGE SCALE GENOMIC DNA]</scope>
    <source>
        <strain evidence="4 6">NBRC 0880</strain>
    </source>
</reference>
<dbReference type="CDD" id="cd09917">
    <property type="entry name" value="F-box_SF"/>
    <property type="match status" value="1"/>
</dbReference>
<name>A0A0K3CN71_RHOTO</name>
<evidence type="ECO:0000259" key="2">
    <source>
        <dbReference type="PROSITE" id="PS50181"/>
    </source>
</evidence>
<feature type="compositionally biased region" description="Basic residues" evidence="1">
    <location>
        <begin position="1"/>
        <end position="11"/>
    </location>
</feature>
<dbReference type="InterPro" id="IPR001810">
    <property type="entry name" value="F-box_dom"/>
</dbReference>
<dbReference type="EMBL" id="LCTV02000008">
    <property type="protein sequence ID" value="PRQ73331.1"/>
    <property type="molecule type" value="Genomic_DNA"/>
</dbReference>
<dbReference type="EMBL" id="CWKI01000008">
    <property type="protein sequence ID" value="CTR08626.1"/>
    <property type="molecule type" value="Genomic_DNA"/>
</dbReference>
<protein>
    <submittedName>
        <fullName evidence="3 4">Proteophosphoglycan 5</fullName>
    </submittedName>
</protein>
<dbReference type="SUPFAM" id="SSF81383">
    <property type="entry name" value="F-box domain"/>
    <property type="match status" value="1"/>
</dbReference>
<accession>A0A0K3CN71</accession>
<reference evidence="3 5" key="1">
    <citation type="submission" date="2015-07" db="EMBL/GenBank/DDBJ databases">
        <authorList>
            <person name="Cajimat M.N.B."/>
            <person name="Milazzo M.L."/>
            <person name="Fulhorst C.F."/>
        </authorList>
    </citation>
    <scope>NUCLEOTIDE SEQUENCE [LARGE SCALE GENOMIC DNA]</scope>
    <source>
        <strain evidence="3">Single colony</strain>
    </source>
</reference>
<dbReference type="InterPro" id="IPR036047">
    <property type="entry name" value="F-box-like_dom_sf"/>
</dbReference>
<dbReference type="OrthoDB" id="2530202at2759"/>
<proteinExistence type="predicted"/>
<keyword evidence="5" id="KW-1185">Reference proteome</keyword>
<sequence>MTRTSARKSALKARASLREADTDSEDDAVQSAEEEEESEHEAPPPKKRRVSTAAKPPPGPKVKGALKDFLDLPLELVLRILGELDLPTLFHPSRLSKRFWRLLRGDKSLHTLWTDARQRSGIRRPTAQGMGGCGKTTNKVDWVLRIRACPSCYRDLVADKQTACFSKEVLEIAPFSQSISGGERKTKHYSVYDLRHVDAMLYKVVRTQTDALNIKRDCYDYGEDSDEDGEPTEEHDSLDWTRYGRTPLTFKYKCFCWLQDICSKSEFINDLTLLGYQRTADATSMVAWFKQEEKRKAEDRQKILKTRREDIMTRFKAEGYKAHHFKFDAFTNHPTMRVAKELTDSAFASVHVELGALLAAHRHRQDVQIIAQESDRLRGLVSHEYNRLRRDEDYVREYLFDPVPDLYEFLELEPVKAMYHVASVDEIGKRTPTPIADKARDIARAIGQACEAAESAFFRSFVKILAEIETARKVDPLAAPSAAAPQPGPTLGQLASTTHPLGLLPADLDELLQQPEFYQDDLLLRAICFVQCIACRHVNNGIDILTHRCSAGRHSLHANGYQLVRERIEAAIDVALALKQELSATAEEMDEFGHVLHCECASPAIAHDWRYMVLHRAKYHRTSAEKPAIVVDTQEGAMKRVFEQHVESLGRQSTEYSSLYPFFRGLRF</sequence>
<feature type="domain" description="F-box" evidence="2">
    <location>
        <begin position="66"/>
        <end position="116"/>
    </location>
</feature>
<organism evidence="3 5">
    <name type="scientific">Rhodotorula toruloides</name>
    <name type="common">Yeast</name>
    <name type="synonym">Rhodosporidium toruloides</name>
    <dbReference type="NCBI Taxonomy" id="5286"/>
    <lineage>
        <taxon>Eukaryota</taxon>
        <taxon>Fungi</taxon>
        <taxon>Dikarya</taxon>
        <taxon>Basidiomycota</taxon>
        <taxon>Pucciniomycotina</taxon>
        <taxon>Microbotryomycetes</taxon>
        <taxon>Sporidiobolales</taxon>
        <taxon>Sporidiobolaceae</taxon>
        <taxon>Rhodotorula</taxon>
    </lineage>
</organism>
<evidence type="ECO:0000313" key="6">
    <source>
        <dbReference type="Proteomes" id="UP000239560"/>
    </source>
</evidence>
<dbReference type="PROSITE" id="PS50181">
    <property type="entry name" value="FBOX"/>
    <property type="match status" value="1"/>
</dbReference>
<dbReference type="Proteomes" id="UP000199069">
    <property type="component" value="Unassembled WGS sequence"/>
</dbReference>
<dbReference type="AlphaFoldDB" id="A0A0K3CN71"/>
<evidence type="ECO:0000256" key="1">
    <source>
        <dbReference type="SAM" id="MobiDB-lite"/>
    </source>
</evidence>
<dbReference type="Proteomes" id="UP000239560">
    <property type="component" value="Unassembled WGS sequence"/>
</dbReference>
<dbReference type="OMA" id="WAREESG"/>
<evidence type="ECO:0000313" key="3">
    <source>
        <dbReference type="EMBL" id="CTR08626.1"/>
    </source>
</evidence>
<feature type="region of interest" description="Disordered" evidence="1">
    <location>
        <begin position="1"/>
        <end position="64"/>
    </location>
</feature>